<protein>
    <submittedName>
        <fullName evidence="4">DnaJ domain-containing protein</fullName>
    </submittedName>
</protein>
<dbReference type="PROSITE" id="PS50076">
    <property type="entry name" value="DNAJ_2"/>
    <property type="match status" value="1"/>
</dbReference>
<feature type="compositionally biased region" description="Basic and acidic residues" evidence="1">
    <location>
        <begin position="96"/>
        <end position="115"/>
    </location>
</feature>
<evidence type="ECO:0000256" key="1">
    <source>
        <dbReference type="SAM" id="MobiDB-lite"/>
    </source>
</evidence>
<dbReference type="Pfam" id="PF00226">
    <property type="entry name" value="DnaJ"/>
    <property type="match status" value="1"/>
</dbReference>
<dbReference type="Proteomes" id="UP001138997">
    <property type="component" value="Unassembled WGS sequence"/>
</dbReference>
<feature type="transmembrane region" description="Helical" evidence="2">
    <location>
        <begin position="248"/>
        <end position="266"/>
    </location>
</feature>
<keyword evidence="2" id="KW-0472">Membrane</keyword>
<feature type="compositionally biased region" description="Basic and acidic residues" evidence="1">
    <location>
        <begin position="158"/>
        <end position="168"/>
    </location>
</feature>
<organism evidence="4 5">
    <name type="scientific">Kineosporia babensis</name>
    <dbReference type="NCBI Taxonomy" id="499548"/>
    <lineage>
        <taxon>Bacteria</taxon>
        <taxon>Bacillati</taxon>
        <taxon>Actinomycetota</taxon>
        <taxon>Actinomycetes</taxon>
        <taxon>Kineosporiales</taxon>
        <taxon>Kineosporiaceae</taxon>
        <taxon>Kineosporia</taxon>
    </lineage>
</organism>
<dbReference type="RefSeq" id="WP_231448655.1">
    <property type="nucleotide sequence ID" value="NZ_JAJOMB010000025.1"/>
</dbReference>
<proteinExistence type="predicted"/>
<dbReference type="CDD" id="cd06257">
    <property type="entry name" value="DnaJ"/>
    <property type="match status" value="1"/>
</dbReference>
<evidence type="ECO:0000259" key="3">
    <source>
        <dbReference type="PROSITE" id="PS50076"/>
    </source>
</evidence>
<gene>
    <name evidence="4" type="ORF">LR394_33565</name>
</gene>
<dbReference type="InterPro" id="IPR001623">
    <property type="entry name" value="DnaJ_domain"/>
</dbReference>
<feature type="region of interest" description="Disordered" evidence="1">
    <location>
        <begin position="144"/>
        <end position="171"/>
    </location>
</feature>
<feature type="domain" description="J" evidence="3">
    <location>
        <begin position="11"/>
        <end position="70"/>
    </location>
</feature>
<dbReference type="EMBL" id="JAJOMB010000025">
    <property type="protein sequence ID" value="MCD5315834.1"/>
    <property type="molecule type" value="Genomic_DNA"/>
</dbReference>
<feature type="transmembrane region" description="Helical" evidence="2">
    <location>
        <begin position="213"/>
        <end position="236"/>
    </location>
</feature>
<dbReference type="SUPFAM" id="SSF46565">
    <property type="entry name" value="Chaperone J-domain"/>
    <property type="match status" value="1"/>
</dbReference>
<keyword evidence="2" id="KW-0812">Transmembrane</keyword>
<keyword evidence="5" id="KW-1185">Reference proteome</keyword>
<accession>A0A9X1SXH7</accession>
<dbReference type="InterPro" id="IPR036869">
    <property type="entry name" value="J_dom_sf"/>
</dbReference>
<comment type="caution">
    <text evidence="4">The sequence shown here is derived from an EMBL/GenBank/DDBJ whole genome shotgun (WGS) entry which is preliminary data.</text>
</comment>
<name>A0A9X1SXH7_9ACTN</name>
<feature type="region of interest" description="Disordered" evidence="1">
    <location>
        <begin position="77"/>
        <end position="131"/>
    </location>
</feature>
<dbReference type="AlphaFoldDB" id="A0A9X1SXH7"/>
<reference evidence="4" key="1">
    <citation type="submission" date="2021-11" db="EMBL/GenBank/DDBJ databases">
        <title>Streptomyces corallinus and Kineosporia corallina sp. nov., two new coral-derived marine actinobacteria.</title>
        <authorList>
            <person name="Buangrab K."/>
            <person name="Sutthacheep M."/>
            <person name="Yeemin T."/>
            <person name="Harunari E."/>
            <person name="Igarashi Y."/>
            <person name="Sripreechasak P."/>
            <person name="Kanchanasin P."/>
            <person name="Tanasupawat S."/>
            <person name="Phongsopitanun W."/>
        </authorList>
    </citation>
    <scope>NUCLEOTIDE SEQUENCE</scope>
    <source>
        <strain evidence="4">JCM 31032</strain>
    </source>
</reference>
<evidence type="ECO:0000313" key="4">
    <source>
        <dbReference type="EMBL" id="MCD5315834.1"/>
    </source>
</evidence>
<dbReference type="SMART" id="SM00271">
    <property type="entry name" value="DnaJ"/>
    <property type="match status" value="1"/>
</dbReference>
<evidence type="ECO:0000256" key="2">
    <source>
        <dbReference type="SAM" id="Phobius"/>
    </source>
</evidence>
<sequence length="280" mass="31624">MGRYSDLGGRTAYEVLQLPESAPAADVVKAYRRRQREVHPDLGGDRDESAQVAIAYRWLTRERPDYDDHLRSLRGFDPAWGTPESAGASSDGFEGPARDSEGPAWDGKDPVRDSEGSVWDEAVPDPASAAGGEQVWWGTWEPEEVVEDPPAPSSPESSGEKFPDKGLDDEPDDLWARVQADQEAKERWREGLIRAARQSRQPRERKTGRRWSFAVFWAVLTAVMGLYFMSIPLALWMLFQMWRFPESYRGKVLMWIVLVWSVAQFFREAVTSVGGLFTGL</sequence>
<dbReference type="Gene3D" id="1.10.287.110">
    <property type="entry name" value="DnaJ domain"/>
    <property type="match status" value="1"/>
</dbReference>
<evidence type="ECO:0000313" key="5">
    <source>
        <dbReference type="Proteomes" id="UP001138997"/>
    </source>
</evidence>
<keyword evidence="2" id="KW-1133">Transmembrane helix</keyword>